<sequence>MRTTIEQRAREASGRERHCCKCKFGEKACAYVEICHEAFVRGYVKGVFSKKGSSTIASLSIKPQQFDKAVWQTETGFTSAKYNAWLKNATDSLQNIYQQLEESDEVDITDLYILGDIINMLNITKIVKQK</sequence>
<organism evidence="1 2">
    <name type="scientific">Palleniella muris</name>
    <dbReference type="NCBI Taxonomy" id="3038145"/>
    <lineage>
        <taxon>Bacteria</taxon>
        <taxon>Pseudomonadati</taxon>
        <taxon>Bacteroidota</taxon>
        <taxon>Bacteroidia</taxon>
        <taxon>Bacteroidales</taxon>
        <taxon>Prevotellaceae</taxon>
        <taxon>Palleniella</taxon>
    </lineage>
</organism>
<keyword evidence="2" id="KW-1185">Reference proteome</keyword>
<comment type="caution">
    <text evidence="1">The sequence shown here is derived from an EMBL/GenBank/DDBJ whole genome shotgun (WGS) entry which is preliminary data.</text>
</comment>
<dbReference type="Proteomes" id="UP000308886">
    <property type="component" value="Unassembled WGS sequence"/>
</dbReference>
<proteinExistence type="predicted"/>
<evidence type="ECO:0000313" key="2">
    <source>
        <dbReference type="Proteomes" id="UP000308886"/>
    </source>
</evidence>
<evidence type="ECO:0000313" key="1">
    <source>
        <dbReference type="EMBL" id="TGX82813.1"/>
    </source>
</evidence>
<protein>
    <submittedName>
        <fullName evidence="1">Uncharacterized protein</fullName>
    </submittedName>
</protein>
<accession>A0AC61QR44</accession>
<name>A0AC61QR44_9BACT</name>
<reference evidence="1" key="1">
    <citation type="submission" date="2019-04" db="EMBL/GenBank/DDBJ databases">
        <title>Microbes associate with the intestines of laboratory mice.</title>
        <authorList>
            <person name="Navarre W."/>
            <person name="Wong E."/>
            <person name="Huang K."/>
            <person name="Tropini C."/>
            <person name="Ng K."/>
            <person name="Yu B."/>
        </authorList>
    </citation>
    <scope>NUCLEOTIDE SEQUENCE</scope>
    <source>
        <strain evidence="1">NM73_A23</strain>
    </source>
</reference>
<gene>
    <name evidence="1" type="ORF">E5358_05605</name>
</gene>
<dbReference type="EMBL" id="SRZC01000007">
    <property type="protein sequence ID" value="TGX82813.1"/>
    <property type="molecule type" value="Genomic_DNA"/>
</dbReference>